<dbReference type="GO" id="GO:0051213">
    <property type="term" value="F:dioxygenase activity"/>
    <property type="evidence" value="ECO:0007669"/>
    <property type="project" value="UniProtKB-KW"/>
</dbReference>
<dbReference type="Pfam" id="PF05721">
    <property type="entry name" value="PhyH"/>
    <property type="match status" value="1"/>
</dbReference>
<proteinExistence type="predicted"/>
<gene>
    <name evidence="2" type="ORF">ACE5IX_18785</name>
</gene>
<keyword evidence="2" id="KW-0223">Dioxygenase</keyword>
<reference evidence="2 3" key="1">
    <citation type="submission" date="2024-09" db="EMBL/GenBank/DDBJ databases">
        <title>Taxonomic and Genotyping Characterization of Leptospira Strains isolated from Multiple Sources in Colombia highlights the importance of intermediate species.</title>
        <authorList>
            <person name="Torres Higuera L."/>
            <person name="Rojas Tapias D."/>
            <person name="Jimenez Velasquez S."/>
            <person name="Renjifo Ibanez C."/>
        </authorList>
    </citation>
    <scope>NUCLEOTIDE SEQUENCE [LARGE SCALE GENOMIC DNA]</scope>
    <source>
        <strain evidence="2 3">Lep080</strain>
    </source>
</reference>
<comment type="caution">
    <text evidence="2">The sequence shown here is derived from an EMBL/GenBank/DDBJ whole genome shotgun (WGS) entry which is preliminary data.</text>
</comment>
<dbReference type="PANTHER" id="PTHR20883">
    <property type="entry name" value="PHYTANOYL-COA DIOXYGENASE DOMAIN CONTAINING 1"/>
    <property type="match status" value="1"/>
</dbReference>
<dbReference type="Proteomes" id="UP001580391">
    <property type="component" value="Unassembled WGS sequence"/>
</dbReference>
<evidence type="ECO:0000313" key="3">
    <source>
        <dbReference type="Proteomes" id="UP001580391"/>
    </source>
</evidence>
<dbReference type="PANTHER" id="PTHR20883:SF48">
    <property type="entry name" value="ECTOINE DIOXYGENASE"/>
    <property type="match status" value="1"/>
</dbReference>
<dbReference type="EMBL" id="JBHILJ010000019">
    <property type="protein sequence ID" value="MFB5738569.1"/>
    <property type="molecule type" value="Genomic_DNA"/>
</dbReference>
<sequence>MTDLLTYPSLGFQLFPGFFSDSELKDVREIFLEADSRFRKEYPDPRSVNSAYLTSPKFCPEAQNRLRLFQFVSQKKLVELAENLIEESVYFLNTQLFFNPESEEKKNYWHRDMQYLGVSEEEQKIILKRDKVLHFRIPFFSDPGMEFIPRSHLRWDREIESDTRLERNGRKNSDPLPETVRIPQEPGDLLVFSAHLIHRGIYGGERRSLDLLYTNFRDKKSSSETFRHFPNEKELLALENPNLFEQAD</sequence>
<keyword evidence="2" id="KW-0560">Oxidoreductase</keyword>
<keyword evidence="3" id="KW-1185">Reference proteome</keyword>
<evidence type="ECO:0000256" key="1">
    <source>
        <dbReference type="ARBA" id="ARBA00001954"/>
    </source>
</evidence>
<accession>A0ABV5BTD1</accession>
<evidence type="ECO:0000313" key="2">
    <source>
        <dbReference type="EMBL" id="MFB5738569.1"/>
    </source>
</evidence>
<dbReference type="RefSeq" id="WP_135698559.1">
    <property type="nucleotide sequence ID" value="NZ_JBHILI010000002.1"/>
</dbReference>
<protein>
    <submittedName>
        <fullName evidence="2">Phytanoyl-CoA dioxygenase family protein</fullName>
    </submittedName>
</protein>
<comment type="cofactor">
    <cofactor evidence="1">
        <name>Fe(2+)</name>
        <dbReference type="ChEBI" id="CHEBI:29033"/>
    </cofactor>
</comment>
<dbReference type="Gene3D" id="2.60.120.620">
    <property type="entry name" value="q2cbj1_9rhob like domain"/>
    <property type="match status" value="1"/>
</dbReference>
<organism evidence="2 3">
    <name type="scientific">Leptospira wolffii</name>
    <dbReference type="NCBI Taxonomy" id="409998"/>
    <lineage>
        <taxon>Bacteria</taxon>
        <taxon>Pseudomonadati</taxon>
        <taxon>Spirochaetota</taxon>
        <taxon>Spirochaetia</taxon>
        <taxon>Leptospirales</taxon>
        <taxon>Leptospiraceae</taxon>
        <taxon>Leptospira</taxon>
    </lineage>
</organism>
<dbReference type="SUPFAM" id="SSF51197">
    <property type="entry name" value="Clavaminate synthase-like"/>
    <property type="match status" value="1"/>
</dbReference>
<name>A0ABV5BTD1_9LEPT</name>
<dbReference type="InterPro" id="IPR008775">
    <property type="entry name" value="Phytyl_CoA_dOase-like"/>
</dbReference>